<keyword evidence="2" id="KW-1185">Reference proteome</keyword>
<organism evidence="1 2">
    <name type="scientific">Mesorhizobium alhagi CCNWXJ12-2</name>
    <dbReference type="NCBI Taxonomy" id="1107882"/>
    <lineage>
        <taxon>Bacteria</taxon>
        <taxon>Pseudomonadati</taxon>
        <taxon>Pseudomonadota</taxon>
        <taxon>Alphaproteobacteria</taxon>
        <taxon>Hyphomicrobiales</taxon>
        <taxon>Phyllobacteriaceae</taxon>
        <taxon>Allomesorhizobium</taxon>
    </lineage>
</organism>
<dbReference type="EMBL" id="AHAM01000341">
    <property type="protein sequence ID" value="EHK52290.1"/>
    <property type="molecule type" value="Genomic_DNA"/>
</dbReference>
<sequence length="499" mass="55213">MVPSRSDGSDWLVWWRRASLTNTEGSFAGISPGTALLADWQQVFGAATELDEYGCDDSPFSPEIVVDVDLELDAEVPPAARPPSSFVGFRPHYELPWDEEEDGFLLRFKEKDTLVSEFVPLYPRGGSSRRNLPLALYGLTTHGCSVPGDNSSCLAEIEIDPASEGRHALYEPYVAYDTRCISDPDHRLYQGAKAARGLEVCDRYRNFNHSPFISTRDGLPELVWIRRGNSAGAGYGTSALLRRAPRRDSTARGDLSGQRDNFDTFALDGYSERLEPSALLGESGEALVSVVHGGPIWRRCILLHRIEPRKIHEFRDKLAERSDREAACIDGLDRSWLERPWQMMADGTMLFFRTSLHHVAGAEEDEPERWEVRLEVAAVDPKAAGGPSAAIAPANIVGSIKLCRRASQDLRRSDARWVLRTGDCFDYANTELARGRDITKQVLAAARIMRSAPILVADMNGDEVPDIGVLLPGDGRDITHLRGLRDAEGLRWVAPATGS</sequence>
<name>H0I407_9HYPH</name>
<reference evidence="1 2" key="1">
    <citation type="journal article" date="2012" name="J. Bacteriol.">
        <title>Draft Genome Sequence of Mesorhizobium alhagi CCNWXJ12-2T, a Novel Salt-Resistant Species Isolated from the Desert of Northwestern China.</title>
        <authorList>
            <person name="Zhou M."/>
            <person name="Chen W."/>
            <person name="Chen H."/>
            <person name="Wei G."/>
        </authorList>
    </citation>
    <scope>NUCLEOTIDE SEQUENCE [LARGE SCALE GENOMIC DNA]</scope>
    <source>
        <strain evidence="1 2">CCNWXJ12-2</strain>
    </source>
</reference>
<accession>H0I407</accession>
<dbReference type="PATRIC" id="fig|1107882.3.peg.6955"/>
<gene>
    <name evidence="1" type="ORF">MAXJ12_36131</name>
</gene>
<dbReference type="Proteomes" id="UP000003250">
    <property type="component" value="Unassembled WGS sequence"/>
</dbReference>
<evidence type="ECO:0000313" key="2">
    <source>
        <dbReference type="Proteomes" id="UP000003250"/>
    </source>
</evidence>
<proteinExistence type="predicted"/>
<dbReference type="AlphaFoldDB" id="H0I407"/>
<evidence type="ECO:0000313" key="1">
    <source>
        <dbReference type="EMBL" id="EHK52290.1"/>
    </source>
</evidence>
<protein>
    <submittedName>
        <fullName evidence="1">Uncharacterized protein</fullName>
    </submittedName>
</protein>